<accession>A0A0D8HKC4</accession>
<dbReference type="Proteomes" id="UP000032360">
    <property type="component" value="Unassembled WGS sequence"/>
</dbReference>
<name>A0A0D8HKC4_9ACTN</name>
<dbReference type="AlphaFoldDB" id="A0A0D8HKC4"/>
<organism evidence="3 4">
    <name type="scientific">Acidithrix ferrooxidans</name>
    <dbReference type="NCBI Taxonomy" id="1280514"/>
    <lineage>
        <taxon>Bacteria</taxon>
        <taxon>Bacillati</taxon>
        <taxon>Actinomycetota</taxon>
        <taxon>Acidimicrobiia</taxon>
        <taxon>Acidimicrobiales</taxon>
        <taxon>Acidimicrobiaceae</taxon>
        <taxon>Acidithrix</taxon>
    </lineage>
</organism>
<feature type="region of interest" description="Disordered" evidence="1">
    <location>
        <begin position="35"/>
        <end position="65"/>
    </location>
</feature>
<evidence type="ECO:0000313" key="4">
    <source>
        <dbReference type="Proteomes" id="UP000032360"/>
    </source>
</evidence>
<dbReference type="EMBL" id="JXYS01000023">
    <property type="protein sequence ID" value="KJF18217.1"/>
    <property type="molecule type" value="Genomic_DNA"/>
</dbReference>
<keyword evidence="4" id="KW-1185">Reference proteome</keyword>
<evidence type="ECO:0008006" key="5">
    <source>
        <dbReference type="Google" id="ProtNLM"/>
    </source>
</evidence>
<evidence type="ECO:0000313" key="3">
    <source>
        <dbReference type="EMBL" id="KJF18217.1"/>
    </source>
</evidence>
<feature type="chain" id="PRO_5002329818" description="Lipoprotein" evidence="2">
    <location>
        <begin position="34"/>
        <end position="240"/>
    </location>
</feature>
<sequence>MYPFTYPFNLKKIFSGLSFAIASTVILTGCAQASSTSTSTSSQTPKTSETTNANQSGSTSAATSTTLPSLNRLTSLTNYSYTMTVGTGSASLTMTGQIHSQSNFEISLGTTHTYLINSQAYEVLGNLAPQKITLNPTYFQQQGIIAAANTFFDLTKASGVKVEPSGSCTIAGLKGTLYKETTPSNAGIFKIAQVGCVANSGGALLSFNQGDSGSAAPGGGGQKYFFEVTGVNNVSKFVTP</sequence>
<gene>
    <name evidence="3" type="ORF">AXFE_09630</name>
</gene>
<dbReference type="RefSeq" id="WP_152625865.1">
    <property type="nucleotide sequence ID" value="NZ_JXYS01000023.1"/>
</dbReference>
<keyword evidence="2" id="KW-0732">Signal</keyword>
<proteinExistence type="predicted"/>
<feature type="signal peptide" evidence="2">
    <location>
        <begin position="1"/>
        <end position="33"/>
    </location>
</feature>
<reference evidence="3 4" key="1">
    <citation type="submission" date="2015-01" db="EMBL/GenBank/DDBJ databases">
        <title>Draft genome of the acidophilic iron oxidizer Acidithrix ferrooxidans strain Py-F3.</title>
        <authorList>
            <person name="Poehlein A."/>
            <person name="Eisen S."/>
            <person name="Schloemann M."/>
            <person name="Johnson B.D."/>
            <person name="Daniel R."/>
            <person name="Muehling M."/>
        </authorList>
    </citation>
    <scope>NUCLEOTIDE SEQUENCE [LARGE SCALE GENOMIC DNA]</scope>
    <source>
        <strain evidence="3 4">Py-F3</strain>
    </source>
</reference>
<evidence type="ECO:0000256" key="1">
    <source>
        <dbReference type="SAM" id="MobiDB-lite"/>
    </source>
</evidence>
<comment type="caution">
    <text evidence="3">The sequence shown here is derived from an EMBL/GenBank/DDBJ whole genome shotgun (WGS) entry which is preliminary data.</text>
</comment>
<evidence type="ECO:0000256" key="2">
    <source>
        <dbReference type="SAM" id="SignalP"/>
    </source>
</evidence>
<protein>
    <recommendedName>
        <fullName evidence="5">Lipoprotein</fullName>
    </recommendedName>
</protein>